<dbReference type="EMBL" id="JAUMIT010000011">
    <property type="protein sequence ID" value="MDO3695929.1"/>
    <property type="molecule type" value="Genomic_DNA"/>
</dbReference>
<dbReference type="Gene3D" id="3.40.50.300">
    <property type="entry name" value="P-loop containing nucleotide triphosphate hydrolases"/>
    <property type="match status" value="1"/>
</dbReference>
<dbReference type="InterPro" id="IPR051396">
    <property type="entry name" value="Bact_Antivir_Def_Nuclease"/>
</dbReference>
<evidence type="ECO:0000313" key="3">
    <source>
        <dbReference type="Proteomes" id="UP001168642"/>
    </source>
</evidence>
<gene>
    <name evidence="2" type="ORF">QVZ41_13845</name>
</gene>
<comment type="caution">
    <text evidence="2">The sequence shown here is derived from an EMBL/GenBank/DDBJ whole genome shotgun (WGS) entry which is preliminary data.</text>
</comment>
<dbReference type="Proteomes" id="UP001168642">
    <property type="component" value="Unassembled WGS sequence"/>
</dbReference>
<dbReference type="RefSeq" id="WP_302885234.1">
    <property type="nucleotide sequence ID" value="NZ_JAUMIT010000011.1"/>
</dbReference>
<proteinExistence type="predicted"/>
<sequence>MKIFKFEIRNYRSCIHTVFNMNENLTALIGINGVGKSNILYGLQLFNKIKSNRRFFNEIAKEEFSKTQINLEIYINNRMTFVRADFYYETNERNIDVINFYEIKYRFEGSNARKWNKIIPEAYDISEFIDEKRNFQDLPKRYQNESIKFSVDLIKSLANISYYSATQFSDPSKCPVSLELSDFRISSQRRKSDVHEKFIHDLYTAKKTSLPTFNLFLNTVGESGLELIQDIKFHVHQIPSSSYKVKTGGEIQKIENFKKIIVPSIKIDGLSLSPNQLSEGTFKTLALVFYILNDSSDVLLIEEPEVSVHHGLLNSIIELVKQQSHQKQIIISTHSDYVLDMLKPNNILLVNKKENQGTKAQSLTKTLSKNEYKVLKEYLQTSGNLGEYWKEGGFDDE</sequence>
<dbReference type="PIRSF" id="PIRSF029347">
    <property type="entry name" value="RecF"/>
    <property type="match status" value="1"/>
</dbReference>
<organism evidence="2 3">
    <name type="scientific">Wenyingzhuangia gilva</name>
    <dbReference type="NCBI Taxonomy" id="3057677"/>
    <lineage>
        <taxon>Bacteria</taxon>
        <taxon>Pseudomonadati</taxon>
        <taxon>Bacteroidota</taxon>
        <taxon>Flavobacteriia</taxon>
        <taxon>Flavobacteriales</taxon>
        <taxon>Flavobacteriaceae</taxon>
        <taxon>Wenyingzhuangia</taxon>
    </lineage>
</organism>
<dbReference type="PANTHER" id="PTHR43581:SF4">
    <property type="entry name" value="ATP_GTP PHOSPHATASE"/>
    <property type="match status" value="1"/>
</dbReference>
<evidence type="ECO:0000313" key="2">
    <source>
        <dbReference type="EMBL" id="MDO3695929.1"/>
    </source>
</evidence>
<evidence type="ECO:0000259" key="1">
    <source>
        <dbReference type="Pfam" id="PF13175"/>
    </source>
</evidence>
<protein>
    <submittedName>
        <fullName evidence="2">AAA family ATPase</fullName>
    </submittedName>
</protein>
<feature type="domain" description="Endonuclease GajA/Old nuclease/RecF-like AAA" evidence="1">
    <location>
        <begin position="1"/>
        <end position="338"/>
    </location>
</feature>
<dbReference type="InterPro" id="IPR014555">
    <property type="entry name" value="RecF-like"/>
</dbReference>
<name>A0ABT8VVC0_9FLAO</name>
<dbReference type="InterPro" id="IPR027417">
    <property type="entry name" value="P-loop_NTPase"/>
</dbReference>
<keyword evidence="3" id="KW-1185">Reference proteome</keyword>
<dbReference type="PANTHER" id="PTHR43581">
    <property type="entry name" value="ATP/GTP PHOSPHATASE"/>
    <property type="match status" value="1"/>
</dbReference>
<reference evidence="2" key="1">
    <citation type="submission" date="2023-07" db="EMBL/GenBank/DDBJ databases">
        <title>Wenyingzhuangia sp. chi5 genome sequencing and assembly.</title>
        <authorList>
            <person name="Park S."/>
        </authorList>
    </citation>
    <scope>NUCLEOTIDE SEQUENCE</scope>
    <source>
        <strain evidence="2">Chi5</strain>
    </source>
</reference>
<accession>A0ABT8VVC0</accession>
<dbReference type="Pfam" id="PF13175">
    <property type="entry name" value="AAA_15"/>
    <property type="match status" value="1"/>
</dbReference>
<dbReference type="InterPro" id="IPR041685">
    <property type="entry name" value="AAA_GajA/Old/RecF-like"/>
</dbReference>
<dbReference type="SUPFAM" id="SSF52540">
    <property type="entry name" value="P-loop containing nucleoside triphosphate hydrolases"/>
    <property type="match status" value="1"/>
</dbReference>